<feature type="compositionally biased region" description="Polar residues" evidence="1">
    <location>
        <begin position="196"/>
        <end position="216"/>
    </location>
</feature>
<keyword evidence="3" id="KW-1185">Reference proteome</keyword>
<accession>A0A1C7IFQ0</accession>
<proteinExistence type="predicted"/>
<feature type="compositionally biased region" description="Acidic residues" evidence="1">
    <location>
        <begin position="81"/>
        <end position="140"/>
    </location>
</feature>
<dbReference type="RefSeq" id="WP_065543789.1">
    <property type="nucleotide sequence ID" value="NZ_CP015405.2"/>
</dbReference>
<evidence type="ECO:0000313" key="3">
    <source>
        <dbReference type="Proteomes" id="UP000092574"/>
    </source>
</evidence>
<gene>
    <name evidence="2" type="ORF">A4V09_19200</name>
</gene>
<evidence type="ECO:0000256" key="1">
    <source>
        <dbReference type="SAM" id="MobiDB-lite"/>
    </source>
</evidence>
<feature type="compositionally biased region" description="Polar residues" evidence="1">
    <location>
        <begin position="51"/>
        <end position="66"/>
    </location>
</feature>
<feature type="region of interest" description="Disordered" evidence="1">
    <location>
        <begin position="38"/>
        <end position="232"/>
    </location>
</feature>
<organism evidence="2 3">
    <name type="scientific">Blautia pseudococcoides</name>
    <dbReference type="NCBI Taxonomy" id="1796616"/>
    <lineage>
        <taxon>Bacteria</taxon>
        <taxon>Bacillati</taxon>
        <taxon>Bacillota</taxon>
        <taxon>Clostridia</taxon>
        <taxon>Lachnospirales</taxon>
        <taxon>Lachnospiraceae</taxon>
        <taxon>Blautia</taxon>
    </lineage>
</organism>
<dbReference type="Proteomes" id="UP000092574">
    <property type="component" value="Chromosome"/>
</dbReference>
<dbReference type="KEGG" id="byl:A4V09_19200"/>
<reference evidence="2" key="1">
    <citation type="submission" date="2017-04" db="EMBL/GenBank/DDBJ databases">
        <title>Complete Genome Sequences of Twelve Strains of a Stable Defined Moderately Diverse Mouse Microbiota 2 (sDMDMm2).</title>
        <authorList>
            <person name="Uchimura Y."/>
            <person name="Wyss M."/>
            <person name="Brugiroux S."/>
            <person name="Limenitakis J.P."/>
            <person name="Stecher B."/>
            <person name="McCoy K.D."/>
            <person name="Macpherson A.J."/>
        </authorList>
    </citation>
    <scope>NUCLEOTIDE SEQUENCE</scope>
    <source>
        <strain evidence="2">YL58</strain>
    </source>
</reference>
<sequence length="1343" mass="147846">MNAPKKKNMFRILALFLGIILILTDPTGYWTVHAQEETLSEPTVKQEAREQTISGEETVEPSSGNGTDIEEPQGNTLTEASQDETAAEQPQDETAAEQPQDETAAEQPQDETAAEPPQDETAAEQLQDETAAEPPQDETAAEPPQDETAAGQPQDETAAGQPQDETAAEPPQDETAAGKPQDETAAGQPQDGTAAEQPQDNITAEESQGEDTTQTAGEAEDIPAADTSDPPRQMTIRELKSKEGEADAAIPVPMYIEGEITPRQEKYSFAGGEITGIEDQNWDGYPYKFLRAEIKILNGASVSSYPINYYDEYEGIYYYSVAGEDDAPAQDIDIAYEVPAGAEVAFIFALNTKKYDITVDNNKANENPEFKVRIISGIEDVGGKWSANSHSPVKVELTYPIGYYVKDPPVGAEAVGIKFNFKDPAPNINVDENFENRSITYAFDYPAQDVTMTVVGDEDTGTLTYGLFDGNPAFQNREKGKGWWRKIDASGNYKKGDPWYGGWSWRKVADETLPADSQMQVKVVPGTPSKTIMMDGVTKTISGGEFQKDTELNFQYLFFRIKTGAAAYFMWPSPTLNLCYFPNGEDFSTGTPIVESFKIWDASWIVDPKKPDEFPEKTLTYSVGNGAQIEITVKKTMWDNYTIGYDAPVYSGDRYPQYEAYVKITNMKNSFYLRTQGAGSVQGPHYFRGLYDISNESNALGSDSYFLDTGSAEQGGDNGGITSNIIKGGTTFLDKLAIYNRNLGESKVPWAADSAAFFKFGITPKWGYTIPTVESYGKPTADQPESDNLVMTNMPIELKNKADGHNADLQLGKYSWFNVNQNRKEVSSFQYVLYMPVTSLTGSHDMRALDVKTQKIKVDVTNNTQYAGGTDNHIVSGGVGTNGAAFDLLENDKVIFNRDFKAPEIANKTFVGFTGTITAPDNTLLPEGYNLTLAKSLDNTVYFKPGDSINLSNYFRRDAAVLLDSWTQNGRLNEAEQKRLNLLMFSANLKIKINLVYSDGTTSQGKTLTCYINKYLQDVNAGTLTYDTNTAVASKSVSIIENSNIMFSSFGETFKKENSPDPYTYYYNKDQTTSKHQITQDLDGKEIASVKYDRGLEVIYQDPENSAHPFNNIPVKDDTIYKTYDGSNQATIQFPTVAQSPVGKVLDYWQVEELNADTGQWDLNPDKEIRAGDSAYQFASGTDGNNKSIRLTAVWRDISPDSYISIPKNIVLTENNTNLAKGDYAGAKVTVSYQSVNGSDKLVDVKVLTSFKLALTSDTTKQIEVFTYDVQGNKLTPTVAGSKYAQVGTFGSNPDESKSIWFNTKSQKGNEIYQGKFYKKPGDQPADESTLFYISAAATGGGG</sequence>
<dbReference type="STRING" id="1796616.A4V09_19200"/>
<name>A0A1C7IFQ0_9FIRM</name>
<dbReference type="EMBL" id="CP015405">
    <property type="protein sequence ID" value="ANU77683.1"/>
    <property type="molecule type" value="Genomic_DNA"/>
</dbReference>
<evidence type="ECO:0000313" key="2">
    <source>
        <dbReference type="EMBL" id="ANU77683.1"/>
    </source>
</evidence>
<dbReference type="OrthoDB" id="2067129at2"/>
<protein>
    <submittedName>
        <fullName evidence="2">Uncharacterized protein</fullName>
    </submittedName>
</protein>